<keyword evidence="6" id="KW-0812">Transmembrane</keyword>
<comment type="similarity">
    <text evidence="4">Belongs to the methyl-accepting chemotaxis (MCP) protein family.</text>
</comment>
<protein>
    <recommendedName>
        <fullName evidence="12">Chemotaxis protein</fullName>
    </recommendedName>
</protein>
<reference evidence="11" key="1">
    <citation type="journal article" date="2019" name="Int. J. Syst. Evol. Microbiol.">
        <title>The Global Catalogue of Microorganisms (GCM) 10K type strain sequencing project: providing services to taxonomists for standard genome sequencing and annotation.</title>
        <authorList>
            <consortium name="The Broad Institute Genomics Platform"/>
            <consortium name="The Broad Institute Genome Sequencing Center for Infectious Disease"/>
            <person name="Wu L."/>
            <person name="Ma J."/>
        </authorList>
    </citation>
    <scope>NUCLEOTIDE SEQUENCE [LARGE SCALE GENOMIC DNA]</scope>
    <source>
        <strain evidence="11">NBRC 103632</strain>
    </source>
</reference>
<evidence type="ECO:0000313" key="11">
    <source>
        <dbReference type="Proteomes" id="UP001157440"/>
    </source>
</evidence>
<evidence type="ECO:0000256" key="3">
    <source>
        <dbReference type="ARBA" id="ARBA00023224"/>
    </source>
</evidence>
<dbReference type="SUPFAM" id="SSF58104">
    <property type="entry name" value="Methyl-accepting chemotaxis protein (MCP) signaling domain"/>
    <property type="match status" value="1"/>
</dbReference>
<dbReference type="InterPro" id="IPR003660">
    <property type="entry name" value="HAMP_dom"/>
</dbReference>
<dbReference type="SMART" id="SM00304">
    <property type="entry name" value="HAMP"/>
    <property type="match status" value="1"/>
</dbReference>
<evidence type="ECO:0000256" key="6">
    <source>
        <dbReference type="SAM" id="Phobius"/>
    </source>
</evidence>
<feature type="domain" description="Methyl-accepting transducer" evidence="7">
    <location>
        <begin position="307"/>
        <end position="543"/>
    </location>
</feature>
<dbReference type="SMART" id="SM00283">
    <property type="entry name" value="MA"/>
    <property type="match status" value="1"/>
</dbReference>
<dbReference type="Gene3D" id="6.10.340.10">
    <property type="match status" value="1"/>
</dbReference>
<dbReference type="PANTHER" id="PTHR32089:SF112">
    <property type="entry name" value="LYSOZYME-LIKE PROTEIN-RELATED"/>
    <property type="match status" value="1"/>
</dbReference>
<evidence type="ECO:0000256" key="1">
    <source>
        <dbReference type="ARBA" id="ARBA00004429"/>
    </source>
</evidence>
<keyword evidence="11" id="KW-1185">Reference proteome</keyword>
<dbReference type="PROSITE" id="PS50885">
    <property type="entry name" value="HAMP"/>
    <property type="match status" value="1"/>
</dbReference>
<feature type="transmembrane region" description="Helical" evidence="6">
    <location>
        <begin position="12"/>
        <end position="31"/>
    </location>
</feature>
<name>A0AA37TEL4_9HYPH</name>
<feature type="transmembrane region" description="Helical" evidence="6">
    <location>
        <begin position="195"/>
        <end position="217"/>
    </location>
</feature>
<comment type="subcellular location">
    <subcellularLocation>
        <location evidence="1">Cell inner membrane</location>
        <topology evidence="1">Multi-pass membrane protein</topology>
    </subcellularLocation>
</comment>
<dbReference type="AlphaFoldDB" id="A0AA37TEL4"/>
<accession>A0AA37TEL4</accession>
<dbReference type="InterPro" id="IPR000727">
    <property type="entry name" value="T_SNARE_dom"/>
</dbReference>
<dbReference type="PROSITE" id="PS50111">
    <property type="entry name" value="CHEMOTAXIS_TRANSDUC_2"/>
    <property type="match status" value="1"/>
</dbReference>
<keyword evidence="6" id="KW-0472">Membrane</keyword>
<dbReference type="Proteomes" id="UP001157440">
    <property type="component" value="Unassembled WGS sequence"/>
</dbReference>
<evidence type="ECO:0000256" key="5">
    <source>
        <dbReference type="PROSITE-ProRule" id="PRU00284"/>
    </source>
</evidence>
<dbReference type="EMBL" id="BSPL01000016">
    <property type="protein sequence ID" value="GLS70447.1"/>
    <property type="molecule type" value="Genomic_DNA"/>
</dbReference>
<evidence type="ECO:0000256" key="4">
    <source>
        <dbReference type="ARBA" id="ARBA00029447"/>
    </source>
</evidence>
<feature type="domain" description="HAMP" evidence="9">
    <location>
        <begin position="214"/>
        <end position="267"/>
    </location>
</feature>
<dbReference type="PANTHER" id="PTHR32089">
    <property type="entry name" value="METHYL-ACCEPTING CHEMOTAXIS PROTEIN MCPB"/>
    <property type="match status" value="1"/>
</dbReference>
<dbReference type="InterPro" id="IPR004089">
    <property type="entry name" value="MCPsignal_dom"/>
</dbReference>
<evidence type="ECO:0008006" key="12">
    <source>
        <dbReference type="Google" id="ProtNLM"/>
    </source>
</evidence>
<keyword evidence="6" id="KW-1133">Transmembrane helix</keyword>
<evidence type="ECO:0000259" key="7">
    <source>
        <dbReference type="PROSITE" id="PS50111"/>
    </source>
</evidence>
<dbReference type="CDD" id="cd06225">
    <property type="entry name" value="HAMP"/>
    <property type="match status" value="1"/>
</dbReference>
<evidence type="ECO:0000259" key="9">
    <source>
        <dbReference type="PROSITE" id="PS50885"/>
    </source>
</evidence>
<keyword evidence="2" id="KW-0997">Cell inner membrane</keyword>
<sequence length="563" mass="58677">MNTLKNLKLISKLAIPVTILIAVSLGMVLLARSNLNTLDAITRDTVEVSAGRVIRVQQLAFAIDETTIRDKNAIIETDPSVLARQAKQFEADKNRALTLADELIALSSSPERRAVNAAIKSQLVTYLSSVEKGMGYGLAGDKQMAAKISGSASRDVRLKLIDELNGRITENQRDLKAAQERAAEIAASAATTLTVLAAVGLLAATGLLAAIAVFGVARPLNAMAADMGRLAAGDLDVSVVGTERRDEVGSLARSLQVFKENAVEARALAAAQEAENQAKMRRANVLDDLTRSFERSVSVLTQSLAGAATEMEATARAMTATADETTDQSVSAAGAAQQTSANVQTVAAASEEMSASVAEIVHQVSHSSRIADEAVETARRTDATVQRLTGTAERISTAVSLITDIASQTNLLALNATIEAARAGEAGRGFAVVAAEVKELAGQTGRATGEIGERIAEIQSATREAVADIQQIARVIGDMSAYTASIAAAMEEQGAATQEITRNVQEAARGTEQVTHNIGAVRTGAGQTSAAATQVLSSAQELARHSESLTHEVSAFLAGVKAA</sequence>
<keyword evidence="3 5" id="KW-0807">Transducer</keyword>
<dbReference type="GO" id="GO:0005886">
    <property type="term" value="C:plasma membrane"/>
    <property type="evidence" value="ECO:0007669"/>
    <property type="project" value="UniProtKB-SubCell"/>
</dbReference>
<dbReference type="RefSeq" id="WP_238198132.1">
    <property type="nucleotide sequence ID" value="NZ_BPQZ01000022.1"/>
</dbReference>
<dbReference type="GO" id="GO:0007165">
    <property type="term" value="P:signal transduction"/>
    <property type="evidence" value="ECO:0007669"/>
    <property type="project" value="UniProtKB-KW"/>
</dbReference>
<dbReference type="Pfam" id="PF00015">
    <property type="entry name" value="MCPsignal"/>
    <property type="match status" value="1"/>
</dbReference>
<organism evidence="10 11">
    <name type="scientific">Methylobacterium tardum</name>
    <dbReference type="NCBI Taxonomy" id="374432"/>
    <lineage>
        <taxon>Bacteria</taxon>
        <taxon>Pseudomonadati</taxon>
        <taxon>Pseudomonadota</taxon>
        <taxon>Alphaproteobacteria</taxon>
        <taxon>Hyphomicrobiales</taxon>
        <taxon>Methylobacteriaceae</taxon>
        <taxon>Methylobacterium</taxon>
    </lineage>
</organism>
<evidence type="ECO:0000313" key="10">
    <source>
        <dbReference type="EMBL" id="GLS70447.1"/>
    </source>
</evidence>
<dbReference type="Pfam" id="PF00672">
    <property type="entry name" value="HAMP"/>
    <property type="match status" value="1"/>
</dbReference>
<proteinExistence type="inferred from homology"/>
<keyword evidence="2" id="KW-1003">Cell membrane</keyword>
<evidence type="ECO:0000256" key="2">
    <source>
        <dbReference type="ARBA" id="ARBA00022519"/>
    </source>
</evidence>
<gene>
    <name evidence="10" type="ORF">GCM10007890_24600</name>
</gene>
<dbReference type="PROSITE" id="PS50192">
    <property type="entry name" value="T_SNARE"/>
    <property type="match status" value="1"/>
</dbReference>
<dbReference type="Gene3D" id="1.10.287.950">
    <property type="entry name" value="Methyl-accepting chemotaxis protein"/>
    <property type="match status" value="1"/>
</dbReference>
<evidence type="ECO:0000259" key="8">
    <source>
        <dbReference type="PROSITE" id="PS50192"/>
    </source>
</evidence>
<feature type="domain" description="T-SNARE coiled-coil homology" evidence="8">
    <location>
        <begin position="459"/>
        <end position="521"/>
    </location>
</feature>
<comment type="caution">
    <text evidence="10">The sequence shown here is derived from an EMBL/GenBank/DDBJ whole genome shotgun (WGS) entry which is preliminary data.</text>
</comment>